<evidence type="ECO:0000313" key="3">
    <source>
        <dbReference type="Proteomes" id="UP000663801"/>
    </source>
</evidence>
<keyword evidence="3" id="KW-1185">Reference proteome</keyword>
<organism evidence="2 3">
    <name type="scientific">Nakamurella flavida</name>
    <dbReference type="NCBI Taxonomy" id="363630"/>
    <lineage>
        <taxon>Bacteria</taxon>
        <taxon>Bacillati</taxon>
        <taxon>Actinomycetota</taxon>
        <taxon>Actinomycetes</taxon>
        <taxon>Nakamurellales</taxon>
        <taxon>Nakamurellaceae</taxon>
        <taxon>Nakamurella</taxon>
    </lineage>
</organism>
<gene>
    <name evidence="2" type="ORF">JL107_15900</name>
</gene>
<reference evidence="2" key="1">
    <citation type="submission" date="2021-01" db="EMBL/GenBank/DDBJ databases">
        <title>KCTC 19127 draft genome.</title>
        <authorList>
            <person name="An D."/>
        </authorList>
    </citation>
    <scope>NUCLEOTIDE SEQUENCE</scope>
    <source>
        <strain evidence="2">KCTC 19127</strain>
    </source>
</reference>
<dbReference type="AlphaFoldDB" id="A0A939C794"/>
<evidence type="ECO:0000313" key="2">
    <source>
        <dbReference type="EMBL" id="MBM9477932.1"/>
    </source>
</evidence>
<sequence>MVHIEMHADDERRFLLRADDGQGPLVDITDLTHPRPVDMDSLGLTKTLRTRLRDWSTTSLSDRDTRWQMAGGSVASDLEDELDGPAVHYARGRDDPSAPAPQRPPGGGRTSVFSDPPAPSAAYSSSLTITFGAPSPEPPQVLATHEDDADLAELRRRVVEPVIRSLLTDDEYRSTRVYWQSDAPDAMRVDVVAAEDASIGGWLTWTALGNQTVEQIAAKFASDMEDWVCETRFGWGQQRRAVYVIPPPLR</sequence>
<proteinExistence type="predicted"/>
<comment type="caution">
    <text evidence="2">The sequence shown here is derived from an EMBL/GenBank/DDBJ whole genome shotgun (WGS) entry which is preliminary data.</text>
</comment>
<feature type="region of interest" description="Disordered" evidence="1">
    <location>
        <begin position="87"/>
        <end position="121"/>
    </location>
</feature>
<protein>
    <submittedName>
        <fullName evidence="2">Uncharacterized protein</fullName>
    </submittedName>
</protein>
<evidence type="ECO:0000256" key="1">
    <source>
        <dbReference type="SAM" id="MobiDB-lite"/>
    </source>
</evidence>
<dbReference type="RefSeq" id="WP_205258055.1">
    <property type="nucleotide sequence ID" value="NZ_BAAAPV010000002.1"/>
</dbReference>
<dbReference type="Proteomes" id="UP000663801">
    <property type="component" value="Unassembled WGS sequence"/>
</dbReference>
<accession>A0A939C794</accession>
<dbReference type="EMBL" id="JAERWL010000014">
    <property type="protein sequence ID" value="MBM9477932.1"/>
    <property type="molecule type" value="Genomic_DNA"/>
</dbReference>
<name>A0A939C794_9ACTN</name>